<keyword evidence="1" id="KW-0812">Transmembrane</keyword>
<feature type="transmembrane region" description="Helical" evidence="1">
    <location>
        <begin position="183"/>
        <end position="202"/>
    </location>
</feature>
<dbReference type="PANTHER" id="PTHR39470:SF1">
    <property type="entry name" value="CHORISMATE SYNTHASE PROTEIN"/>
    <property type="match status" value="1"/>
</dbReference>
<dbReference type="EMBL" id="PTQR01000028">
    <property type="protein sequence ID" value="TKX25414.1"/>
    <property type="molecule type" value="Genomic_DNA"/>
</dbReference>
<gene>
    <name evidence="2" type="ORF">C1H76_2062</name>
</gene>
<keyword evidence="1" id="KW-1133">Transmembrane helix</keyword>
<dbReference type="PANTHER" id="PTHR39470">
    <property type="entry name" value="CHROMOSOME 10, WHOLE GENOME SHOTGUN SEQUENCE"/>
    <property type="match status" value="1"/>
</dbReference>
<accession>A0A4U7BAY5</accession>
<proteinExistence type="predicted"/>
<keyword evidence="1" id="KW-0472">Membrane</keyword>
<evidence type="ECO:0000256" key="1">
    <source>
        <dbReference type="SAM" id="Phobius"/>
    </source>
</evidence>
<dbReference type="AlphaFoldDB" id="A0A4U7BAY5"/>
<feature type="transmembrane region" description="Helical" evidence="1">
    <location>
        <begin position="225"/>
        <end position="245"/>
    </location>
</feature>
<organism evidence="2 3">
    <name type="scientific">Elsinoe australis</name>
    <dbReference type="NCBI Taxonomy" id="40998"/>
    <lineage>
        <taxon>Eukaryota</taxon>
        <taxon>Fungi</taxon>
        <taxon>Dikarya</taxon>
        <taxon>Ascomycota</taxon>
        <taxon>Pezizomycotina</taxon>
        <taxon>Dothideomycetes</taxon>
        <taxon>Dothideomycetidae</taxon>
        <taxon>Myriangiales</taxon>
        <taxon>Elsinoaceae</taxon>
        <taxon>Elsinoe</taxon>
    </lineage>
</organism>
<feature type="transmembrane region" description="Helical" evidence="1">
    <location>
        <begin position="49"/>
        <end position="68"/>
    </location>
</feature>
<dbReference type="Proteomes" id="UP000308133">
    <property type="component" value="Unassembled WGS sequence"/>
</dbReference>
<name>A0A4U7BAY5_9PEZI</name>
<evidence type="ECO:0000313" key="2">
    <source>
        <dbReference type="EMBL" id="TKX25414.1"/>
    </source>
</evidence>
<sequence length="353" mass="39175">MAWISMGNAQFLLFTVLPFLWPRLTAFYRSLRSSNPALIRPLTPGGTLALNLLLLTALSFLLTTLPLFSPSNIFTQTSSRLQTPTNVLFTRLAALRDPTPQDVRLRSIFEKGGLDARLLYLKYGPEVLLGCRFVDYKATDAATVLFAYALPSMVAPHLVHLAVLGVATAKGVTGTDGARWRTAALIVGVVALLAEVTWVGWWDHQGNAKAVRQEEVDAFFWKVRLVRGLGLAAVDGLLGWMVWLASTGRAFVSPLSGAEKVEGITREVEGVLTKMRGLGTMRNVVYRNQGMRGNVERYWVHEGEVMRNVVEDREVVQAMANVLENTNMDQLMRDAGEHVESWFPRFEQANAQS</sequence>
<protein>
    <submittedName>
        <fullName evidence="2">Uncharacterized protein</fullName>
    </submittedName>
</protein>
<evidence type="ECO:0000313" key="3">
    <source>
        <dbReference type="Proteomes" id="UP000308133"/>
    </source>
</evidence>
<reference evidence="2 3" key="1">
    <citation type="submission" date="2018-02" db="EMBL/GenBank/DDBJ databases">
        <title>Draft genome sequences of Elsinoe sp., causing black scab on jojoba.</title>
        <authorList>
            <person name="Stodart B."/>
            <person name="Jeffress S."/>
            <person name="Ash G."/>
            <person name="Arun Chinnappa K."/>
        </authorList>
    </citation>
    <scope>NUCLEOTIDE SEQUENCE [LARGE SCALE GENOMIC DNA]</scope>
    <source>
        <strain evidence="2 3">Hillstone_2</strain>
    </source>
</reference>
<comment type="caution">
    <text evidence="2">The sequence shown here is derived from an EMBL/GenBank/DDBJ whole genome shotgun (WGS) entry which is preliminary data.</text>
</comment>